<evidence type="ECO:0000259" key="7">
    <source>
        <dbReference type="Pfam" id="PF01179"/>
    </source>
</evidence>
<evidence type="ECO:0000256" key="3">
    <source>
        <dbReference type="ARBA" id="ARBA00022772"/>
    </source>
</evidence>
<dbReference type="SUPFAM" id="SSF49998">
    <property type="entry name" value="Amine oxidase catalytic domain"/>
    <property type="match status" value="1"/>
</dbReference>
<name>A0A540KHK2_MALBA</name>
<proteinExistence type="inferred from homology"/>
<evidence type="ECO:0000313" key="9">
    <source>
        <dbReference type="EMBL" id="TQD73650.1"/>
    </source>
</evidence>
<keyword evidence="10" id="KW-1185">Reference proteome</keyword>
<dbReference type="GO" id="GO:0008131">
    <property type="term" value="F:primary methylamine oxidase activity"/>
    <property type="evidence" value="ECO:0007669"/>
    <property type="project" value="InterPro"/>
</dbReference>
<dbReference type="EMBL" id="VIEB01001266">
    <property type="protein sequence ID" value="TQD73650.1"/>
    <property type="molecule type" value="Genomic_DNA"/>
</dbReference>
<organism evidence="9 10">
    <name type="scientific">Malus baccata</name>
    <name type="common">Siberian crab apple</name>
    <name type="synonym">Pyrus baccata</name>
    <dbReference type="NCBI Taxonomy" id="106549"/>
    <lineage>
        <taxon>Eukaryota</taxon>
        <taxon>Viridiplantae</taxon>
        <taxon>Streptophyta</taxon>
        <taxon>Embryophyta</taxon>
        <taxon>Tracheophyta</taxon>
        <taxon>Spermatophyta</taxon>
        <taxon>Magnoliopsida</taxon>
        <taxon>eudicotyledons</taxon>
        <taxon>Gunneridae</taxon>
        <taxon>Pentapetalae</taxon>
        <taxon>rosids</taxon>
        <taxon>fabids</taxon>
        <taxon>Rosales</taxon>
        <taxon>Rosaceae</taxon>
        <taxon>Amygdaloideae</taxon>
        <taxon>Maleae</taxon>
        <taxon>Malus</taxon>
    </lineage>
</organism>
<keyword evidence="4 6" id="KW-0560">Oxidoreductase</keyword>
<dbReference type="SUPFAM" id="SSF54416">
    <property type="entry name" value="Amine oxidase N-terminal region"/>
    <property type="match status" value="2"/>
</dbReference>
<comment type="PTM">
    <text evidence="6">Topaquinone (TPQ) is generated by copper-dependent autoxidation of a specific tyrosyl residue.</text>
</comment>
<evidence type="ECO:0000259" key="8">
    <source>
        <dbReference type="Pfam" id="PF02727"/>
    </source>
</evidence>
<dbReference type="Proteomes" id="UP000315295">
    <property type="component" value="Unassembled WGS sequence"/>
</dbReference>
<evidence type="ECO:0000256" key="5">
    <source>
        <dbReference type="ARBA" id="ARBA00023008"/>
    </source>
</evidence>
<dbReference type="GO" id="GO:0005507">
    <property type="term" value="F:copper ion binding"/>
    <property type="evidence" value="ECO:0007669"/>
    <property type="project" value="InterPro"/>
</dbReference>
<dbReference type="Pfam" id="PF02727">
    <property type="entry name" value="Cu_amine_oxidN2"/>
    <property type="match status" value="1"/>
</dbReference>
<comment type="caution">
    <text evidence="9">The sequence shown here is derived from an EMBL/GenBank/DDBJ whole genome shotgun (WGS) entry which is preliminary data.</text>
</comment>
<evidence type="ECO:0000256" key="6">
    <source>
        <dbReference type="RuleBase" id="RU000672"/>
    </source>
</evidence>
<dbReference type="STRING" id="106549.A0A540KHK2"/>
<comment type="cofactor">
    <cofactor evidence="6">
        <name>Cu cation</name>
        <dbReference type="ChEBI" id="CHEBI:23378"/>
    </cofactor>
    <text evidence="6">Contains 1 topaquinone per subunit.</text>
</comment>
<evidence type="ECO:0000256" key="4">
    <source>
        <dbReference type="ARBA" id="ARBA00023002"/>
    </source>
</evidence>
<dbReference type="Gene3D" id="3.10.450.40">
    <property type="match status" value="1"/>
</dbReference>
<dbReference type="Pfam" id="PF01179">
    <property type="entry name" value="Cu_amine_oxid"/>
    <property type="match status" value="1"/>
</dbReference>
<reference evidence="9 10" key="1">
    <citation type="journal article" date="2019" name="G3 (Bethesda)">
        <title>Sequencing of a Wild Apple (Malus baccata) Genome Unravels the Differences Between Cultivated and Wild Apple Species Regarding Disease Resistance and Cold Tolerance.</title>
        <authorList>
            <person name="Chen X."/>
        </authorList>
    </citation>
    <scope>NUCLEOTIDE SEQUENCE [LARGE SCALE GENOMIC DNA]</scope>
    <source>
        <strain evidence="10">cv. Shandingzi</strain>
        <tissue evidence="9">Leaves</tissue>
    </source>
</reference>
<dbReference type="InterPro" id="IPR015800">
    <property type="entry name" value="Cu_amine_oxidase_N2"/>
</dbReference>
<evidence type="ECO:0000256" key="1">
    <source>
        <dbReference type="ARBA" id="ARBA00007983"/>
    </source>
</evidence>
<evidence type="ECO:0000256" key="2">
    <source>
        <dbReference type="ARBA" id="ARBA00022723"/>
    </source>
</evidence>
<keyword evidence="3 6" id="KW-0801">TPQ</keyword>
<dbReference type="InterPro" id="IPR016182">
    <property type="entry name" value="Cu_amine_oxidase_N-reg"/>
</dbReference>
<feature type="domain" description="Copper amine oxidase catalytic" evidence="7">
    <location>
        <begin position="290"/>
        <end position="432"/>
    </location>
</feature>
<accession>A0A540KHK2</accession>
<dbReference type="FunFam" id="3.10.450.40:FF:000002">
    <property type="entry name" value="Amine oxidase"/>
    <property type="match status" value="1"/>
</dbReference>
<dbReference type="EC" id="1.4.3.-" evidence="6"/>
<dbReference type="FunFam" id="3.10.450.40:FF:000004">
    <property type="entry name" value="Amine oxidase"/>
    <property type="match status" value="1"/>
</dbReference>
<dbReference type="InterPro" id="IPR000269">
    <property type="entry name" value="Cu_amine_oxidase"/>
</dbReference>
<dbReference type="Gene3D" id="2.70.98.20">
    <property type="entry name" value="Copper amine oxidase, catalytic domain"/>
    <property type="match status" value="1"/>
</dbReference>
<sequence length="436" mass="47845">MASASKKTTPSCCFRPDSAALVPRQAAPAAKTSSSAVVSASGIQDWSSVAGAEDRRDDQRPKNIAMAALIPKPSANASTAGIPIMLRPQTRHPLDPLSAAEISVAVATVRAAGATPEVRDSMRFVEVVLLEPDKHVVALADAYFFPPFQPSLLPRTKGGPIIPTKLPPRRARLVVYNKKSNETSTWIVELSEVHAATRGGHHRGKVVSSEVVPDVQPPMDAVEYAECEAVVKDFPPFREAMKKRGIEDMDLVMVDAWCVGYHSEADSPSQRLAKPLIFCRTESDCPMENGYARPVVEMDVKVEKPGENNVHSNAFYAEETLLRTESEAMRDCNPLTARHWIVQNTRTVNRTGQLTGYKLVPGSNCLPLAGPEAKFLRRAAFLKHNLWVTPYSRDEMFPGGEFPNQNPRAGEGLATWVKKNRSLEETDIVLWLVSLS</sequence>
<dbReference type="AlphaFoldDB" id="A0A540KHK2"/>
<dbReference type="GO" id="GO:0009308">
    <property type="term" value="P:amine metabolic process"/>
    <property type="evidence" value="ECO:0007669"/>
    <property type="project" value="UniProtKB-UniRule"/>
</dbReference>
<protein>
    <recommendedName>
        <fullName evidence="6">Amine oxidase</fullName>
        <ecNumber evidence="6">1.4.3.-</ecNumber>
    </recommendedName>
</protein>
<dbReference type="GO" id="GO:0048038">
    <property type="term" value="F:quinone binding"/>
    <property type="evidence" value="ECO:0007669"/>
    <property type="project" value="InterPro"/>
</dbReference>
<feature type="domain" description="Copper amine oxidase N2-terminal" evidence="8">
    <location>
        <begin position="92"/>
        <end position="190"/>
    </location>
</feature>
<dbReference type="InterPro" id="IPR015798">
    <property type="entry name" value="Cu_amine_oxidase_C"/>
</dbReference>
<dbReference type="PANTHER" id="PTHR10638:SF80">
    <property type="entry name" value="AMINE OXIDASE"/>
    <property type="match status" value="1"/>
</dbReference>
<comment type="similarity">
    <text evidence="1 6">Belongs to the copper/topaquinone oxidase family.</text>
</comment>
<dbReference type="InterPro" id="IPR036460">
    <property type="entry name" value="Cu_amine_oxidase_C_sf"/>
</dbReference>
<keyword evidence="2 6" id="KW-0479">Metal-binding</keyword>
<keyword evidence="5 6" id="KW-0186">Copper</keyword>
<gene>
    <name evidence="9" type="ORF">C1H46_040819</name>
</gene>
<dbReference type="PANTHER" id="PTHR10638">
    <property type="entry name" value="COPPER AMINE OXIDASE"/>
    <property type="match status" value="1"/>
</dbReference>
<evidence type="ECO:0000313" key="10">
    <source>
        <dbReference type="Proteomes" id="UP000315295"/>
    </source>
</evidence>